<evidence type="ECO:0000256" key="1">
    <source>
        <dbReference type="ARBA" id="ARBA00023015"/>
    </source>
</evidence>
<dbReference type="SMART" id="SM00342">
    <property type="entry name" value="HTH_ARAC"/>
    <property type="match status" value="1"/>
</dbReference>
<dbReference type="Proteomes" id="UP001499987">
    <property type="component" value="Unassembled WGS sequence"/>
</dbReference>
<organism evidence="6 7">
    <name type="scientific">Kitasatospora arboriphila</name>
    <dbReference type="NCBI Taxonomy" id="258052"/>
    <lineage>
        <taxon>Bacteria</taxon>
        <taxon>Bacillati</taxon>
        <taxon>Actinomycetota</taxon>
        <taxon>Actinomycetes</taxon>
        <taxon>Kitasatosporales</taxon>
        <taxon>Streptomycetaceae</taxon>
        <taxon>Kitasatospora</taxon>
    </lineage>
</organism>
<dbReference type="InterPro" id="IPR018060">
    <property type="entry name" value="HTH_AraC"/>
</dbReference>
<keyword evidence="7" id="KW-1185">Reference proteome</keyword>
<dbReference type="InterPro" id="IPR009057">
    <property type="entry name" value="Homeodomain-like_sf"/>
</dbReference>
<comment type="caution">
    <text evidence="6">The sequence shown here is derived from an EMBL/GenBank/DDBJ whole genome shotgun (WGS) entry which is preliminary data.</text>
</comment>
<evidence type="ECO:0000256" key="2">
    <source>
        <dbReference type="ARBA" id="ARBA00023125"/>
    </source>
</evidence>
<evidence type="ECO:0000313" key="7">
    <source>
        <dbReference type="Proteomes" id="UP001499987"/>
    </source>
</evidence>
<dbReference type="EMBL" id="BAAALD010000005">
    <property type="protein sequence ID" value="GAA1071809.1"/>
    <property type="molecule type" value="Genomic_DNA"/>
</dbReference>
<keyword evidence="3" id="KW-0804">Transcription</keyword>
<keyword evidence="1" id="KW-0805">Transcription regulation</keyword>
<evidence type="ECO:0000313" key="6">
    <source>
        <dbReference type="EMBL" id="GAA1071809.1"/>
    </source>
</evidence>
<dbReference type="SUPFAM" id="SSF46689">
    <property type="entry name" value="Homeodomain-like"/>
    <property type="match status" value="1"/>
</dbReference>
<dbReference type="PANTHER" id="PTHR43280:SF31">
    <property type="entry name" value="TRANSCRIPTIONAL REGULATORY PROTEIN"/>
    <property type="match status" value="1"/>
</dbReference>
<protein>
    <recommendedName>
        <fullName evidence="5">HTH araC/xylS-type domain-containing protein</fullName>
    </recommendedName>
</protein>
<name>A0ABN1TD70_9ACTN</name>
<feature type="region of interest" description="Disordered" evidence="4">
    <location>
        <begin position="1"/>
        <end position="21"/>
    </location>
</feature>
<feature type="domain" description="HTH araC/xylS-type" evidence="5">
    <location>
        <begin position="139"/>
        <end position="240"/>
    </location>
</feature>
<reference evidence="6 7" key="1">
    <citation type="journal article" date="2019" name="Int. J. Syst. Evol. Microbiol.">
        <title>The Global Catalogue of Microorganisms (GCM) 10K type strain sequencing project: providing services to taxonomists for standard genome sequencing and annotation.</title>
        <authorList>
            <consortium name="The Broad Institute Genomics Platform"/>
            <consortium name="The Broad Institute Genome Sequencing Center for Infectious Disease"/>
            <person name="Wu L."/>
            <person name="Ma J."/>
        </authorList>
    </citation>
    <scope>NUCLEOTIDE SEQUENCE [LARGE SCALE GENOMIC DNA]</scope>
    <source>
        <strain evidence="6 7">JCM 13002</strain>
    </source>
</reference>
<dbReference type="PROSITE" id="PS01124">
    <property type="entry name" value="HTH_ARAC_FAMILY_2"/>
    <property type="match status" value="1"/>
</dbReference>
<dbReference type="Pfam" id="PF12833">
    <property type="entry name" value="HTH_18"/>
    <property type="match status" value="1"/>
</dbReference>
<proteinExistence type="predicted"/>
<gene>
    <name evidence="6" type="ORF">GCM10009663_09040</name>
</gene>
<dbReference type="Gene3D" id="1.10.10.60">
    <property type="entry name" value="Homeodomain-like"/>
    <property type="match status" value="1"/>
</dbReference>
<dbReference type="PANTHER" id="PTHR43280">
    <property type="entry name" value="ARAC-FAMILY TRANSCRIPTIONAL REGULATOR"/>
    <property type="match status" value="1"/>
</dbReference>
<evidence type="ECO:0000256" key="3">
    <source>
        <dbReference type="ARBA" id="ARBA00023163"/>
    </source>
</evidence>
<accession>A0ABN1TD70</accession>
<sequence>MPTENGHTEYGTAPRRAPEPPVQPVVENVSEVSLGRVRITVVEGTAPEYGDDVRVSQHRTRGGEAYLRVSCPLSDPLAVPELLRQLADQGALPSDRTAELLARGITGLVAQACADYMDRDQDSPRPARSSGLARRAMLQRIKHFARSRLADPELKPEMLAQHHHISLRYLQKLFQEHGQSPASWIRDERLHRCCAELRDPRLAHLTIAMIGERSGLYGASHFSRLFRDRYGISPREYRRDHARLTDAA</sequence>
<evidence type="ECO:0000256" key="4">
    <source>
        <dbReference type="SAM" id="MobiDB-lite"/>
    </source>
</evidence>
<evidence type="ECO:0000259" key="5">
    <source>
        <dbReference type="PROSITE" id="PS01124"/>
    </source>
</evidence>
<keyword evidence="2" id="KW-0238">DNA-binding</keyword>